<dbReference type="GO" id="GO:0006529">
    <property type="term" value="P:asparagine biosynthetic process"/>
    <property type="evidence" value="ECO:0007669"/>
    <property type="project" value="UniProtKB-KW"/>
</dbReference>
<dbReference type="EMBL" id="JACNJD010000154">
    <property type="protein sequence ID" value="MBC8176688.1"/>
    <property type="molecule type" value="Genomic_DNA"/>
</dbReference>
<dbReference type="SUPFAM" id="SSF56235">
    <property type="entry name" value="N-terminal nucleophile aminohydrolases (Ntn hydrolases)"/>
    <property type="match status" value="1"/>
</dbReference>
<evidence type="ECO:0000256" key="9">
    <source>
        <dbReference type="PIRSR" id="PIRSR001589-2"/>
    </source>
</evidence>
<comment type="catalytic activity">
    <reaction evidence="7">
        <text>L-aspartate + L-glutamine + ATP + H2O = L-asparagine + L-glutamate + AMP + diphosphate + H(+)</text>
        <dbReference type="Rhea" id="RHEA:12228"/>
        <dbReference type="ChEBI" id="CHEBI:15377"/>
        <dbReference type="ChEBI" id="CHEBI:15378"/>
        <dbReference type="ChEBI" id="CHEBI:29985"/>
        <dbReference type="ChEBI" id="CHEBI:29991"/>
        <dbReference type="ChEBI" id="CHEBI:30616"/>
        <dbReference type="ChEBI" id="CHEBI:33019"/>
        <dbReference type="ChEBI" id="CHEBI:58048"/>
        <dbReference type="ChEBI" id="CHEBI:58359"/>
        <dbReference type="ChEBI" id="CHEBI:456215"/>
        <dbReference type="EC" id="6.3.5.4"/>
    </reaction>
</comment>
<evidence type="ECO:0000256" key="1">
    <source>
        <dbReference type="ARBA" id="ARBA00005187"/>
    </source>
</evidence>
<keyword evidence="6 8" id="KW-0315">Glutamine amidotransferase</keyword>
<feature type="domain" description="Glutamine amidotransferase type-2" evidence="11">
    <location>
        <begin position="2"/>
        <end position="215"/>
    </location>
</feature>
<dbReference type="InterPro" id="IPR029055">
    <property type="entry name" value="Ntn_hydrolases_N"/>
</dbReference>
<evidence type="ECO:0000313" key="12">
    <source>
        <dbReference type="EMBL" id="MBC8176688.1"/>
    </source>
</evidence>
<gene>
    <name evidence="12" type="primary">asnB</name>
    <name evidence="12" type="ORF">H8E19_04720</name>
</gene>
<dbReference type="GO" id="GO:0005829">
    <property type="term" value="C:cytosol"/>
    <property type="evidence" value="ECO:0007669"/>
    <property type="project" value="TreeGrafter"/>
</dbReference>
<dbReference type="Gene3D" id="3.60.20.10">
    <property type="entry name" value="Glutamine Phosphoribosylpyrophosphate, subunit 1, domain 1"/>
    <property type="match status" value="1"/>
</dbReference>
<evidence type="ECO:0000259" key="11">
    <source>
        <dbReference type="PROSITE" id="PS51278"/>
    </source>
</evidence>
<keyword evidence="4 9" id="KW-0547">Nucleotide-binding</keyword>
<evidence type="ECO:0000256" key="10">
    <source>
        <dbReference type="PIRSR" id="PIRSR001589-3"/>
    </source>
</evidence>
<organism evidence="12 13">
    <name type="scientific">Candidatus Desulfacyla euxinica</name>
    <dbReference type="NCBI Taxonomy" id="2841693"/>
    <lineage>
        <taxon>Bacteria</taxon>
        <taxon>Deltaproteobacteria</taxon>
        <taxon>Candidatus Desulfacyla</taxon>
    </lineage>
</organism>
<dbReference type="Pfam" id="PF00733">
    <property type="entry name" value="Asn_synthase"/>
    <property type="match status" value="1"/>
</dbReference>
<dbReference type="EC" id="6.3.5.4" evidence="3"/>
<dbReference type="PANTHER" id="PTHR43284:SF1">
    <property type="entry name" value="ASPARAGINE SYNTHETASE"/>
    <property type="match status" value="1"/>
</dbReference>
<dbReference type="PIRSF" id="PIRSF001589">
    <property type="entry name" value="Asn_synthetase_glu-h"/>
    <property type="match status" value="1"/>
</dbReference>
<keyword evidence="5 9" id="KW-0067">ATP-binding</keyword>
<feature type="site" description="Important for beta-aspartyl-AMP intermediate formation" evidence="10">
    <location>
        <position position="371"/>
    </location>
</feature>
<evidence type="ECO:0000256" key="6">
    <source>
        <dbReference type="ARBA" id="ARBA00022962"/>
    </source>
</evidence>
<dbReference type="PANTHER" id="PTHR43284">
    <property type="entry name" value="ASPARAGINE SYNTHETASE (GLUTAMINE-HYDROLYZING)"/>
    <property type="match status" value="1"/>
</dbReference>
<comment type="pathway">
    <text evidence="1">Amino-acid biosynthesis; L-asparagine biosynthesis; L-asparagine from L-aspartate (L-Gln route): step 1/1.</text>
</comment>
<dbReference type="GO" id="GO:0005524">
    <property type="term" value="F:ATP binding"/>
    <property type="evidence" value="ECO:0007669"/>
    <property type="project" value="UniProtKB-KW"/>
</dbReference>
<comment type="caution">
    <text evidence="12">The sequence shown here is derived from an EMBL/GenBank/DDBJ whole genome shotgun (WGS) entry which is preliminary data.</text>
</comment>
<dbReference type="Gene3D" id="3.40.50.620">
    <property type="entry name" value="HUPs"/>
    <property type="match status" value="1"/>
</dbReference>
<feature type="binding site" evidence="9">
    <location>
        <position position="266"/>
    </location>
    <ligand>
        <name>ATP</name>
        <dbReference type="ChEBI" id="CHEBI:30616"/>
    </ligand>
</feature>
<protein>
    <recommendedName>
        <fullName evidence="3">asparagine synthase (glutamine-hydrolyzing)</fullName>
        <ecNumber evidence="3">6.3.5.4</ecNumber>
    </recommendedName>
</protein>
<dbReference type="CDD" id="cd00712">
    <property type="entry name" value="AsnB"/>
    <property type="match status" value="1"/>
</dbReference>
<evidence type="ECO:0000256" key="3">
    <source>
        <dbReference type="ARBA" id="ARBA00012737"/>
    </source>
</evidence>
<evidence type="ECO:0000256" key="2">
    <source>
        <dbReference type="ARBA" id="ARBA00005752"/>
    </source>
</evidence>
<dbReference type="PROSITE" id="PS51278">
    <property type="entry name" value="GATASE_TYPE_2"/>
    <property type="match status" value="1"/>
</dbReference>
<reference evidence="12 13" key="1">
    <citation type="submission" date="2020-08" db="EMBL/GenBank/DDBJ databases">
        <title>Bridging the membrane lipid divide: bacteria of the FCB group superphylum have the potential to synthesize archaeal ether lipids.</title>
        <authorList>
            <person name="Villanueva L."/>
            <person name="Von Meijenfeldt F.A.B."/>
            <person name="Westbye A.B."/>
            <person name="Yadav S."/>
            <person name="Hopmans E.C."/>
            <person name="Dutilh B.E."/>
            <person name="Sinninghe Damste J.S."/>
        </authorList>
    </citation>
    <scope>NUCLEOTIDE SEQUENCE [LARGE SCALE GENOMIC DNA]</scope>
    <source>
        <strain evidence="12">NIOZ-UU27</strain>
    </source>
</reference>
<dbReference type="AlphaFoldDB" id="A0A8J6MZH2"/>
<dbReference type="Proteomes" id="UP000650524">
    <property type="component" value="Unassembled WGS sequence"/>
</dbReference>
<accession>A0A8J6MZH2</accession>
<dbReference type="InterPro" id="IPR014729">
    <property type="entry name" value="Rossmann-like_a/b/a_fold"/>
</dbReference>
<dbReference type="CDD" id="cd01991">
    <property type="entry name" value="Asn_synthase_B_C"/>
    <property type="match status" value="1"/>
</dbReference>
<dbReference type="InterPro" id="IPR017932">
    <property type="entry name" value="GATase_2_dom"/>
</dbReference>
<keyword evidence="8" id="KW-0061">Asparagine biosynthesis</keyword>
<dbReference type="InterPro" id="IPR001962">
    <property type="entry name" value="Asn_synthase"/>
</dbReference>
<dbReference type="GO" id="GO:0004066">
    <property type="term" value="F:asparagine synthase (glutamine-hydrolyzing) activity"/>
    <property type="evidence" value="ECO:0007669"/>
    <property type="project" value="UniProtKB-EC"/>
</dbReference>
<keyword evidence="8" id="KW-0028">Amino-acid biosynthesis</keyword>
<keyword evidence="12" id="KW-0436">Ligase</keyword>
<dbReference type="InterPro" id="IPR033738">
    <property type="entry name" value="AsnB_N"/>
</dbReference>
<dbReference type="InterPro" id="IPR006426">
    <property type="entry name" value="Asn_synth_AEB"/>
</dbReference>
<dbReference type="Pfam" id="PF13537">
    <property type="entry name" value="GATase_7"/>
    <property type="match status" value="1"/>
</dbReference>
<proteinExistence type="inferred from homology"/>
<evidence type="ECO:0000256" key="7">
    <source>
        <dbReference type="ARBA" id="ARBA00048741"/>
    </source>
</evidence>
<sequence length="628" mass="71752">MCGIYGIISHSLDKGEILARLREMGRIQRHRGPDDQREITVSTPKGLLGLGFVRLSILDLETGMQPIMCPEDRSVIACNGQIYNYIELRSELPNVSFVSKGDVEVALHLYRAKGPQFLQSLNGMYAGAILDPLKEKLLLFRDRFGIKPLYYTTWGGDFLFSSEIKPLLAVSGQAKRLNQKRLGTFFTYRYLPGEETMFDNIMRLPPGSYLEYDLRTNRYRITRYWEYRLDRENPELPLEEAAEKFHLLFTDAVRIRLRSDVEVGSLLSGGIDSSAVTSRVAGQYPEVQIFTVAFDENPYNELPLVREFLESNKGRFSSAVLRTDLCGRESLERLPGIVRALEDPISLGTVIPTDLICRLAGEHVKVVLTGEGADEIFGGYRKFLIEMAAHEYSNSSREKKKELERLYPELASYLRIRESDPVKRYIQSELLFERDQLRRLLGRESPTDLIPRNALPDLSGDEHPLNAALAVESRFRLPDYVILRLDKLSMRHSLETRTPFLDYRLAEFAATLPVRFKVHPGLGQEKMLCRYAFEKYAVLDRASAYREKQPFTIPLADWLSDPGSLPDIIKEILLGDMVEKQGILNYKMVKELAGRISVRDVHPNTLVSTADQVFAAMMFTLWYGEFFG</sequence>
<evidence type="ECO:0000256" key="8">
    <source>
        <dbReference type="PIRSR" id="PIRSR001589-1"/>
    </source>
</evidence>
<evidence type="ECO:0000256" key="4">
    <source>
        <dbReference type="ARBA" id="ARBA00022741"/>
    </source>
</evidence>
<dbReference type="InterPro" id="IPR051786">
    <property type="entry name" value="ASN_synthetase/amidase"/>
</dbReference>
<comment type="similarity">
    <text evidence="2">Belongs to the asparagine synthetase family.</text>
</comment>
<feature type="binding site" evidence="9">
    <location>
        <position position="102"/>
    </location>
    <ligand>
        <name>L-glutamine</name>
        <dbReference type="ChEBI" id="CHEBI:58359"/>
    </ligand>
</feature>
<feature type="binding site" evidence="9">
    <location>
        <position position="292"/>
    </location>
    <ligand>
        <name>ATP</name>
        <dbReference type="ChEBI" id="CHEBI:30616"/>
    </ligand>
</feature>
<name>A0A8J6MZH2_9DELT</name>
<evidence type="ECO:0000256" key="5">
    <source>
        <dbReference type="ARBA" id="ARBA00022840"/>
    </source>
</evidence>
<dbReference type="NCBIfam" id="TIGR01536">
    <property type="entry name" value="asn_synth_AEB"/>
    <property type="match status" value="1"/>
</dbReference>
<feature type="active site" description="For GATase activity" evidence="8">
    <location>
        <position position="2"/>
    </location>
</feature>
<evidence type="ECO:0000313" key="13">
    <source>
        <dbReference type="Proteomes" id="UP000650524"/>
    </source>
</evidence>
<dbReference type="SUPFAM" id="SSF52402">
    <property type="entry name" value="Adenine nucleotide alpha hydrolases-like"/>
    <property type="match status" value="1"/>
</dbReference>